<dbReference type="AlphaFoldDB" id="A0A0X3PR64"/>
<keyword evidence="3 6" id="KW-1133">Transmembrane helix</keyword>
<name>A0A0X3PR64_SCHSO</name>
<evidence type="ECO:0000256" key="2">
    <source>
        <dbReference type="ARBA" id="ARBA00022692"/>
    </source>
</evidence>
<accession>A0A0X3PR64</accession>
<feature type="transmembrane region" description="Helical" evidence="6">
    <location>
        <begin position="163"/>
        <end position="182"/>
    </location>
</feature>
<evidence type="ECO:0000256" key="3">
    <source>
        <dbReference type="ARBA" id="ARBA00022989"/>
    </source>
</evidence>
<evidence type="ECO:0000256" key="6">
    <source>
        <dbReference type="SAM" id="Phobius"/>
    </source>
</evidence>
<dbReference type="InterPro" id="IPR008952">
    <property type="entry name" value="Tetraspanin_EC2_sf"/>
</dbReference>
<organism evidence="7">
    <name type="scientific">Schistocephalus solidus</name>
    <name type="common">Tapeworm</name>
    <dbReference type="NCBI Taxonomy" id="70667"/>
    <lineage>
        <taxon>Eukaryota</taxon>
        <taxon>Metazoa</taxon>
        <taxon>Spiralia</taxon>
        <taxon>Lophotrochozoa</taxon>
        <taxon>Platyhelminthes</taxon>
        <taxon>Cestoda</taxon>
        <taxon>Eucestoda</taxon>
        <taxon>Diphyllobothriidea</taxon>
        <taxon>Diphyllobothriidae</taxon>
        <taxon>Schistocephalus</taxon>
    </lineage>
</organism>
<evidence type="ECO:0000313" key="7">
    <source>
        <dbReference type="EMBL" id="JAP54425.1"/>
    </source>
</evidence>
<dbReference type="EMBL" id="GEEE01008800">
    <property type="protein sequence ID" value="JAP54425.1"/>
    <property type="molecule type" value="Transcribed_RNA"/>
</dbReference>
<dbReference type="Pfam" id="PF00335">
    <property type="entry name" value="Tetraspanin"/>
    <property type="match status" value="1"/>
</dbReference>
<keyword evidence="2 6" id="KW-0812">Transmembrane</keyword>
<proteinExistence type="predicted"/>
<dbReference type="Gene3D" id="1.10.1450.10">
    <property type="entry name" value="Tetraspanin"/>
    <property type="match status" value="1"/>
</dbReference>
<comment type="subcellular location">
    <subcellularLocation>
        <location evidence="1">Membrane</location>
        <topology evidence="1">Multi-pass membrane protein</topology>
    </subcellularLocation>
</comment>
<feature type="transmembrane region" description="Helical" evidence="6">
    <location>
        <begin position="12"/>
        <end position="37"/>
    </location>
</feature>
<gene>
    <name evidence="7" type="ORF">TR97797</name>
</gene>
<dbReference type="SUPFAM" id="SSF48652">
    <property type="entry name" value="Tetraspanin"/>
    <property type="match status" value="1"/>
</dbReference>
<evidence type="ECO:0000256" key="5">
    <source>
        <dbReference type="SAM" id="MobiDB-lite"/>
    </source>
</evidence>
<dbReference type="InterPro" id="IPR018499">
    <property type="entry name" value="Tetraspanin/Peripherin"/>
</dbReference>
<protein>
    <submittedName>
        <fullName evidence="7">Tetraspanin family</fullName>
    </submittedName>
</protein>
<feature type="transmembrane region" description="Helical" evidence="6">
    <location>
        <begin position="57"/>
        <end position="79"/>
    </location>
</feature>
<feature type="transmembrane region" description="Helical" evidence="6">
    <location>
        <begin position="332"/>
        <end position="353"/>
    </location>
</feature>
<evidence type="ECO:0000256" key="1">
    <source>
        <dbReference type="ARBA" id="ARBA00004141"/>
    </source>
</evidence>
<feature type="region of interest" description="Disordered" evidence="5">
    <location>
        <begin position="363"/>
        <end position="384"/>
    </location>
</feature>
<keyword evidence="4 6" id="KW-0472">Membrane</keyword>
<evidence type="ECO:0000256" key="4">
    <source>
        <dbReference type="ARBA" id="ARBA00023136"/>
    </source>
</evidence>
<dbReference type="GO" id="GO:0016020">
    <property type="term" value="C:membrane"/>
    <property type="evidence" value="ECO:0007669"/>
    <property type="project" value="UniProtKB-SubCell"/>
</dbReference>
<sequence>MLSHSVSRQVRCVFATQVLLLTDLVATGFLVIIASALELYNILWSCPVLNIYYTVSWLSLVLGSLKLLLGLSGALFLAIQPRCVDSKLTTVVLVGPNGSLGHVDAPQQGLRSASTPVHPSTQLWTLRLNQSRRSPSAAAGGGGANACRRVCCSNLYWLRPCGLLLALIIIGELVAIFLTVGFEAQALDPISGIHSQMQSMFVEAKTDFLSSLRTLEPATDCWETLEKDFQCCGATGYMDWLVDKGHTQPTTDSLTNTTVSTSAEQNPSTVIGLLRSRCSCFSNPSSFREGYCFNVTLMIEPNNTKLTLPLFSRSCSQVIADIVLHSFTVLKIVLVISLCMTLISFIISLCVTLRVASQGSSESDVTSMSKIGHNPTNRQTPIDETTQPKFSSVAMPAIRAISIHRSKPIT</sequence>
<reference evidence="7" key="1">
    <citation type="submission" date="2016-01" db="EMBL/GenBank/DDBJ databases">
        <title>Reference transcriptome for the parasite Schistocephalus solidus: insights into the molecular evolution of parasitism.</title>
        <authorList>
            <person name="Hebert F.O."/>
            <person name="Grambauer S."/>
            <person name="Barber I."/>
            <person name="Landry C.R."/>
            <person name="Aubin-Horth N."/>
        </authorList>
    </citation>
    <scope>NUCLEOTIDE SEQUENCE</scope>
</reference>